<dbReference type="Gene3D" id="3.40.395.10">
    <property type="entry name" value="Adenoviral Proteinase, Chain A"/>
    <property type="match status" value="1"/>
</dbReference>
<dbReference type="InterPro" id="IPR038765">
    <property type="entry name" value="Papain-like_cys_pep_sf"/>
</dbReference>
<sequence>MTNQAAPNQKAKAKRPGTKFPGLPDRADDDDAHETGKIKLTTNVLLKMTKIKDFFPKPADSLPTDLPPTSAKLSPVHLDITTTPSAPETTTVRLLFFVHDPSCALTDAYMRSQNLSQKQETSRALALETFNPGGWLGDEVIEKVMGYLVSRNPGYCHVSSLAFAVMANNPEPPPWAPRRFAGLRAMHDTVLFPVNMGGVHWVLAQYSFVDGNARWWDSQRSGG</sequence>
<evidence type="ECO:0000256" key="3">
    <source>
        <dbReference type="ARBA" id="ARBA00022801"/>
    </source>
</evidence>
<evidence type="ECO:0000313" key="6">
    <source>
        <dbReference type="EMBL" id="KDN69104.1"/>
    </source>
</evidence>
<comment type="caution">
    <text evidence="6">The sequence shown here is derived from an EMBL/GenBank/DDBJ whole genome shotgun (WGS) entry which is preliminary data.</text>
</comment>
<keyword evidence="7" id="KW-1185">Reference proteome</keyword>
<dbReference type="InterPro" id="IPR003653">
    <property type="entry name" value="Peptidase_C48_C"/>
</dbReference>
<dbReference type="AlphaFoldDB" id="A0A066XN62"/>
<dbReference type="GO" id="GO:0019783">
    <property type="term" value="F:ubiquitin-like protein peptidase activity"/>
    <property type="evidence" value="ECO:0007669"/>
    <property type="project" value="UniProtKB-ARBA"/>
</dbReference>
<dbReference type="PROSITE" id="PS50600">
    <property type="entry name" value="ULP_PROTEASE"/>
    <property type="match status" value="1"/>
</dbReference>
<dbReference type="OrthoDB" id="10565664at2759"/>
<evidence type="ECO:0000259" key="5">
    <source>
        <dbReference type="PROSITE" id="PS50600"/>
    </source>
</evidence>
<evidence type="ECO:0000256" key="2">
    <source>
        <dbReference type="ARBA" id="ARBA00022670"/>
    </source>
</evidence>
<keyword evidence="3" id="KW-0378">Hydrolase</keyword>
<protein>
    <recommendedName>
        <fullName evidence="5">Ubiquitin-like protease family profile domain-containing protein</fullName>
    </recommendedName>
</protein>
<name>A0A066XN62_COLSU</name>
<accession>A0A066XN62</accession>
<evidence type="ECO:0000313" key="7">
    <source>
        <dbReference type="Proteomes" id="UP000027238"/>
    </source>
</evidence>
<proteinExistence type="inferred from homology"/>
<gene>
    <name evidence="6" type="ORF">CSUB01_11989</name>
</gene>
<dbReference type="HOGENOM" id="CLU_1240057_0_0_1"/>
<dbReference type="Proteomes" id="UP000027238">
    <property type="component" value="Unassembled WGS sequence"/>
</dbReference>
<feature type="compositionally biased region" description="Low complexity" evidence="4">
    <location>
        <begin position="1"/>
        <end position="10"/>
    </location>
</feature>
<evidence type="ECO:0000256" key="4">
    <source>
        <dbReference type="SAM" id="MobiDB-lite"/>
    </source>
</evidence>
<dbReference type="SUPFAM" id="SSF54001">
    <property type="entry name" value="Cysteine proteinases"/>
    <property type="match status" value="1"/>
</dbReference>
<feature type="domain" description="Ubiquitin-like protease family profile" evidence="5">
    <location>
        <begin position="108"/>
        <end position="223"/>
    </location>
</feature>
<dbReference type="GO" id="GO:0008234">
    <property type="term" value="F:cysteine-type peptidase activity"/>
    <property type="evidence" value="ECO:0007669"/>
    <property type="project" value="InterPro"/>
</dbReference>
<comment type="similarity">
    <text evidence="1">Belongs to the peptidase C48 family.</text>
</comment>
<feature type="region of interest" description="Disordered" evidence="4">
    <location>
        <begin position="1"/>
        <end position="34"/>
    </location>
</feature>
<organism evidence="6 7">
    <name type="scientific">Colletotrichum sublineola</name>
    <name type="common">Sorghum anthracnose fungus</name>
    <dbReference type="NCBI Taxonomy" id="1173701"/>
    <lineage>
        <taxon>Eukaryota</taxon>
        <taxon>Fungi</taxon>
        <taxon>Dikarya</taxon>
        <taxon>Ascomycota</taxon>
        <taxon>Pezizomycotina</taxon>
        <taxon>Sordariomycetes</taxon>
        <taxon>Hypocreomycetidae</taxon>
        <taxon>Glomerellales</taxon>
        <taxon>Glomerellaceae</taxon>
        <taxon>Colletotrichum</taxon>
        <taxon>Colletotrichum graminicola species complex</taxon>
    </lineage>
</organism>
<dbReference type="GO" id="GO:0006508">
    <property type="term" value="P:proteolysis"/>
    <property type="evidence" value="ECO:0007669"/>
    <property type="project" value="UniProtKB-KW"/>
</dbReference>
<evidence type="ECO:0000256" key="1">
    <source>
        <dbReference type="ARBA" id="ARBA00005234"/>
    </source>
</evidence>
<reference evidence="7" key="1">
    <citation type="journal article" date="2014" name="Genome Announc.">
        <title>Draft genome sequence of Colletotrichum sublineola, a destructive pathogen of cultivated sorghum.</title>
        <authorList>
            <person name="Baroncelli R."/>
            <person name="Sanz-Martin J.M."/>
            <person name="Rech G.E."/>
            <person name="Sukno S.A."/>
            <person name="Thon M.R."/>
        </authorList>
    </citation>
    <scope>NUCLEOTIDE SEQUENCE [LARGE SCALE GENOMIC DNA]</scope>
    <source>
        <strain evidence="7">TX430BB</strain>
    </source>
</reference>
<keyword evidence="2" id="KW-0645">Protease</keyword>
<dbReference type="EMBL" id="JMSE01000559">
    <property type="protein sequence ID" value="KDN69104.1"/>
    <property type="molecule type" value="Genomic_DNA"/>
</dbReference>